<evidence type="ECO:0000313" key="8">
    <source>
        <dbReference type="EMBL" id="SUZ58421.1"/>
    </source>
</evidence>
<feature type="region of interest" description="Disordered" evidence="5">
    <location>
        <begin position="190"/>
        <end position="231"/>
    </location>
</feature>
<dbReference type="Pfam" id="PF14693">
    <property type="entry name" value="Ribosomal_TL5_C"/>
    <property type="match status" value="1"/>
</dbReference>
<sequence>MEATLEAVTRQTFGKNETRRLRRDGRIPAVVYGGVGKNGSGTPISFDPKLLMRIINSESGINTIIGLTVDGGKATQVLVKEYQLDPIMNHLLHVDFYRVAMDRVIRVSVPVTLKGEAVGVKQEGGLLDFVNREVEVECLPADIPEHLEVDVSELMIGQGVRLREVIEGVKWTPISSPDVLLVHVVAPKAEVEEEPEVVAEGEAGAEGEAAEPEVIKKGKAEQEESGEESSS</sequence>
<name>A0A381NUZ2_9ZZZZ</name>
<dbReference type="InterPro" id="IPR037121">
    <property type="entry name" value="Ribosomal_bL25_C"/>
</dbReference>
<keyword evidence="2" id="KW-0694">RNA-binding</keyword>
<dbReference type="InterPro" id="IPR020930">
    <property type="entry name" value="Ribosomal_uL5_bac-type"/>
</dbReference>
<feature type="compositionally biased region" description="Basic and acidic residues" evidence="5">
    <location>
        <begin position="213"/>
        <end position="222"/>
    </location>
</feature>
<dbReference type="InterPro" id="IPR011035">
    <property type="entry name" value="Ribosomal_bL25/Gln-tRNA_synth"/>
</dbReference>
<feature type="compositionally biased region" description="Acidic residues" evidence="5">
    <location>
        <begin position="191"/>
        <end position="211"/>
    </location>
</feature>
<dbReference type="InterPro" id="IPR029751">
    <property type="entry name" value="Ribosomal_L25_dom"/>
</dbReference>
<reference evidence="8" key="1">
    <citation type="submission" date="2018-05" db="EMBL/GenBank/DDBJ databases">
        <authorList>
            <person name="Lanie J.A."/>
            <person name="Ng W.-L."/>
            <person name="Kazmierczak K.M."/>
            <person name="Andrzejewski T.M."/>
            <person name="Davidsen T.M."/>
            <person name="Wayne K.J."/>
            <person name="Tettelin H."/>
            <person name="Glass J.I."/>
            <person name="Rusch D."/>
            <person name="Podicherti R."/>
            <person name="Tsui H.-C.T."/>
            <person name="Winkler M.E."/>
        </authorList>
    </citation>
    <scope>NUCLEOTIDE SEQUENCE</scope>
</reference>
<evidence type="ECO:0000259" key="6">
    <source>
        <dbReference type="Pfam" id="PF01386"/>
    </source>
</evidence>
<feature type="domain" description="Large ribosomal subunit protein bL25 beta" evidence="7">
    <location>
        <begin position="105"/>
        <end position="188"/>
    </location>
</feature>
<evidence type="ECO:0000256" key="1">
    <source>
        <dbReference type="ARBA" id="ARBA00022730"/>
    </source>
</evidence>
<evidence type="ECO:0000256" key="5">
    <source>
        <dbReference type="SAM" id="MobiDB-lite"/>
    </source>
</evidence>
<dbReference type="InterPro" id="IPR020057">
    <property type="entry name" value="Ribosomal_bL25_b-dom"/>
</dbReference>
<dbReference type="AlphaFoldDB" id="A0A381NUZ2"/>
<dbReference type="Gene3D" id="2.170.120.20">
    <property type="entry name" value="Ribosomal protein L25, beta domain"/>
    <property type="match status" value="1"/>
</dbReference>
<dbReference type="GO" id="GO:0006412">
    <property type="term" value="P:translation"/>
    <property type="evidence" value="ECO:0007669"/>
    <property type="project" value="InterPro"/>
</dbReference>
<evidence type="ECO:0000256" key="3">
    <source>
        <dbReference type="ARBA" id="ARBA00022980"/>
    </source>
</evidence>
<accession>A0A381NUZ2</accession>
<evidence type="ECO:0000259" key="7">
    <source>
        <dbReference type="Pfam" id="PF14693"/>
    </source>
</evidence>
<gene>
    <name evidence="8" type="ORF">METZ01_LOCUS11275</name>
</gene>
<keyword evidence="4" id="KW-0687">Ribonucleoprotein</keyword>
<organism evidence="8">
    <name type="scientific">marine metagenome</name>
    <dbReference type="NCBI Taxonomy" id="408172"/>
    <lineage>
        <taxon>unclassified sequences</taxon>
        <taxon>metagenomes</taxon>
        <taxon>ecological metagenomes</taxon>
    </lineage>
</organism>
<dbReference type="InterPro" id="IPR001021">
    <property type="entry name" value="Ribosomal_bL25_long"/>
</dbReference>
<dbReference type="HAMAP" id="MF_01334">
    <property type="entry name" value="Ribosomal_bL25_CTC"/>
    <property type="match status" value="1"/>
</dbReference>
<keyword evidence="1" id="KW-0699">rRNA-binding</keyword>
<feature type="domain" description="Large ribosomal subunit protein bL25 L25" evidence="6">
    <location>
        <begin position="5"/>
        <end position="96"/>
    </location>
</feature>
<keyword evidence="3" id="KW-0689">Ribosomal protein</keyword>
<dbReference type="GO" id="GO:0022625">
    <property type="term" value="C:cytosolic large ribosomal subunit"/>
    <property type="evidence" value="ECO:0007669"/>
    <property type="project" value="TreeGrafter"/>
</dbReference>
<dbReference type="GO" id="GO:0003735">
    <property type="term" value="F:structural constituent of ribosome"/>
    <property type="evidence" value="ECO:0007669"/>
    <property type="project" value="InterPro"/>
</dbReference>
<dbReference type="PANTHER" id="PTHR33284">
    <property type="entry name" value="RIBOSOMAL PROTEIN L25/GLN-TRNA SYNTHETASE, ANTI-CODON-BINDING DOMAIN-CONTAINING PROTEIN"/>
    <property type="match status" value="1"/>
</dbReference>
<dbReference type="Pfam" id="PF01386">
    <property type="entry name" value="Ribosomal_L25p"/>
    <property type="match status" value="1"/>
</dbReference>
<dbReference type="InterPro" id="IPR020056">
    <property type="entry name" value="Rbsml_bL25/Gln-tRNA_synth_N"/>
</dbReference>
<dbReference type="GO" id="GO:0008097">
    <property type="term" value="F:5S rRNA binding"/>
    <property type="evidence" value="ECO:0007669"/>
    <property type="project" value="InterPro"/>
</dbReference>
<dbReference type="EMBL" id="UINC01000619">
    <property type="protein sequence ID" value="SUZ58421.1"/>
    <property type="molecule type" value="Genomic_DNA"/>
</dbReference>
<dbReference type="Gene3D" id="2.40.240.10">
    <property type="entry name" value="Ribosomal Protein L25, Chain P"/>
    <property type="match status" value="1"/>
</dbReference>
<evidence type="ECO:0000256" key="4">
    <source>
        <dbReference type="ARBA" id="ARBA00023274"/>
    </source>
</evidence>
<dbReference type="SUPFAM" id="SSF50715">
    <property type="entry name" value="Ribosomal protein L25-like"/>
    <property type="match status" value="1"/>
</dbReference>
<dbReference type="CDD" id="cd00495">
    <property type="entry name" value="Ribosomal_L25_TL5_CTC"/>
    <property type="match status" value="1"/>
</dbReference>
<dbReference type="NCBIfam" id="TIGR00731">
    <property type="entry name" value="bL25_bact_ctc"/>
    <property type="match status" value="1"/>
</dbReference>
<protein>
    <submittedName>
        <fullName evidence="8">Uncharacterized protein</fullName>
    </submittedName>
</protein>
<proteinExistence type="inferred from homology"/>
<evidence type="ECO:0000256" key="2">
    <source>
        <dbReference type="ARBA" id="ARBA00022884"/>
    </source>
</evidence>
<dbReference type="PANTHER" id="PTHR33284:SF1">
    <property type="entry name" value="RIBOSOMAL PROTEIN L25_GLN-TRNA SYNTHETASE, ANTI-CODON-BINDING DOMAIN-CONTAINING PROTEIN"/>
    <property type="match status" value="1"/>
</dbReference>